<gene>
    <name evidence="1" type="ORF">BV22DRAFT_1125171</name>
</gene>
<comment type="caution">
    <text evidence="1">The sequence shown here is derived from an EMBL/GenBank/DDBJ whole genome shotgun (WGS) entry which is preliminary data.</text>
</comment>
<evidence type="ECO:0000313" key="2">
    <source>
        <dbReference type="Proteomes" id="UP000790709"/>
    </source>
</evidence>
<keyword evidence="2" id="KW-1185">Reference proteome</keyword>
<sequence>MLTLLAATAASAKDADVSKRSTSPWTLKLYAGVDYNSQGSGVLDENTFTGSLSSGGKSKCYTYENGLTDIESIQFTAGSSFTLHFYKSHGCTGVQSDNYGTFSDPNTVSSGQFYKLGGAMPESWQITRS</sequence>
<protein>
    <submittedName>
        <fullName evidence="1">Uncharacterized protein</fullName>
    </submittedName>
</protein>
<evidence type="ECO:0000313" key="1">
    <source>
        <dbReference type="EMBL" id="KAH7930229.1"/>
    </source>
</evidence>
<reference evidence="1" key="1">
    <citation type="journal article" date="2021" name="New Phytol.">
        <title>Evolutionary innovations through gain and loss of genes in the ectomycorrhizal Boletales.</title>
        <authorList>
            <person name="Wu G."/>
            <person name="Miyauchi S."/>
            <person name="Morin E."/>
            <person name="Kuo A."/>
            <person name="Drula E."/>
            <person name="Varga T."/>
            <person name="Kohler A."/>
            <person name="Feng B."/>
            <person name="Cao Y."/>
            <person name="Lipzen A."/>
            <person name="Daum C."/>
            <person name="Hundley H."/>
            <person name="Pangilinan J."/>
            <person name="Johnson J."/>
            <person name="Barry K."/>
            <person name="LaButti K."/>
            <person name="Ng V."/>
            <person name="Ahrendt S."/>
            <person name="Min B."/>
            <person name="Choi I.G."/>
            <person name="Park H."/>
            <person name="Plett J.M."/>
            <person name="Magnuson J."/>
            <person name="Spatafora J.W."/>
            <person name="Nagy L.G."/>
            <person name="Henrissat B."/>
            <person name="Grigoriev I.V."/>
            <person name="Yang Z.L."/>
            <person name="Xu J."/>
            <person name="Martin F.M."/>
        </authorList>
    </citation>
    <scope>NUCLEOTIDE SEQUENCE</scope>
    <source>
        <strain evidence="1">KUC20120723A-06</strain>
    </source>
</reference>
<dbReference type="EMBL" id="MU266334">
    <property type="protein sequence ID" value="KAH7930229.1"/>
    <property type="molecule type" value="Genomic_DNA"/>
</dbReference>
<organism evidence="1 2">
    <name type="scientific">Leucogyrophana mollusca</name>
    <dbReference type="NCBI Taxonomy" id="85980"/>
    <lineage>
        <taxon>Eukaryota</taxon>
        <taxon>Fungi</taxon>
        <taxon>Dikarya</taxon>
        <taxon>Basidiomycota</taxon>
        <taxon>Agaricomycotina</taxon>
        <taxon>Agaricomycetes</taxon>
        <taxon>Agaricomycetidae</taxon>
        <taxon>Boletales</taxon>
        <taxon>Boletales incertae sedis</taxon>
        <taxon>Leucogyrophana</taxon>
    </lineage>
</organism>
<dbReference type="Proteomes" id="UP000790709">
    <property type="component" value="Unassembled WGS sequence"/>
</dbReference>
<proteinExistence type="predicted"/>
<accession>A0ACB8BXU5</accession>
<name>A0ACB8BXU5_9AGAM</name>